<gene>
    <name evidence="17" type="ORF">GCM10011282_01040</name>
</gene>
<evidence type="ECO:0000313" key="18">
    <source>
        <dbReference type="Proteomes" id="UP000620127"/>
    </source>
</evidence>
<accession>A0ABQ2X4A1</accession>
<evidence type="ECO:0000256" key="12">
    <source>
        <dbReference type="RuleBase" id="RU003357"/>
    </source>
</evidence>
<dbReference type="Pfam" id="PF07715">
    <property type="entry name" value="Plug"/>
    <property type="match status" value="1"/>
</dbReference>
<dbReference type="PANTHER" id="PTHR30069">
    <property type="entry name" value="TONB-DEPENDENT OUTER MEMBRANE RECEPTOR"/>
    <property type="match status" value="1"/>
</dbReference>
<keyword evidence="5 11" id="KW-0812">Transmembrane</keyword>
<feature type="domain" description="TonB-dependent receptor plug" evidence="16">
    <location>
        <begin position="110"/>
        <end position="201"/>
    </location>
</feature>
<dbReference type="InterPro" id="IPR036942">
    <property type="entry name" value="Beta-barrel_TonB_sf"/>
</dbReference>
<evidence type="ECO:0000313" key="17">
    <source>
        <dbReference type="EMBL" id="GGW99083.1"/>
    </source>
</evidence>
<evidence type="ECO:0000256" key="6">
    <source>
        <dbReference type="ARBA" id="ARBA00022729"/>
    </source>
</evidence>
<dbReference type="Gene3D" id="2.170.130.10">
    <property type="entry name" value="TonB-dependent receptor, plug domain"/>
    <property type="match status" value="1"/>
</dbReference>
<sequence length="783" mass="87028">MKHLPSSRTTIALAIASLCTFGQISIAFAQQEQTESEKLEAAKKKSEEATAPKSAVEGRRRAMQNNTVNTKLEKNDGKDTQNANQLQKVTVNGNKQSDLDLRRNSIAGKIVVGREELDRDGDFTVGEILKRLPGVTTGGRPGRGGDVRMRGMGGGYTQILVNGERPPRGFSMESLSPDQVERIEVMRGPVAEFSTQAIAGTINIILREEFHPKDIDVKLALGLEQGRVAPNLSVTYPGQIGDFNYVFSGSIFRNGQRDYSNALRVEQSDEGIIQLIQDQIDQTKRQSTGIHLTPRLSYKLENGDNLTVQPFLMSSRSQSNSHSQISQTPELLDPITLRAPVALANSQSHSDSTMMRLNANYQHRFEDTSKLTLRAGVSSSRADSNSLRTQFAKNGEQLNLISDVNNTRDMGLSFGGKYTTPIGDKQNLATGWDMERSQREQKRISLDNGKPQFTESGDNLEAATRRLAAYVQTEIDLSTQWSGYAGIRWEGIQTHSSKANYVVDNSTSVFSPIVHAVYRIPDFGKDQIRMSLTNSYRAPALNDVIAVPAISPLNGPTRPDRSGNPDLKPELSRGIDIAYEHYLKSAGIMSVNLFVKEIDDLIRRRTELVKAGNDYRWLNSPINIGRAIAKGVELEAKFQLQEFFPQGPAIDVRTNYSRFWSSVDDVKGPNNRLDQQPSQTANFGLDYRVSGLPLTLGGNWNWTPAYVNQVSDTQLLSIGIKRQVDMYALWKFSPNFKIRLAANNLQAADYLSGNSLAINGVNYLQNNRSRTFTVFNLRLELKI</sequence>
<feature type="region of interest" description="Disordered" evidence="13">
    <location>
        <begin position="38"/>
        <end position="96"/>
    </location>
</feature>
<dbReference type="PROSITE" id="PS52016">
    <property type="entry name" value="TONB_DEPENDENT_REC_3"/>
    <property type="match status" value="1"/>
</dbReference>
<proteinExistence type="inferred from homology"/>
<keyword evidence="7 12" id="KW-0798">TonB box</keyword>
<evidence type="ECO:0000256" key="4">
    <source>
        <dbReference type="ARBA" id="ARBA00022452"/>
    </source>
</evidence>
<evidence type="ECO:0000256" key="1">
    <source>
        <dbReference type="ARBA" id="ARBA00004571"/>
    </source>
</evidence>
<evidence type="ECO:0000256" key="8">
    <source>
        <dbReference type="ARBA" id="ARBA00023136"/>
    </source>
</evidence>
<feature type="domain" description="TonB-dependent receptor-like beta-barrel" evidence="15">
    <location>
        <begin position="342"/>
        <end position="745"/>
    </location>
</feature>
<dbReference type="PANTHER" id="PTHR30069:SF29">
    <property type="entry name" value="HEMOGLOBIN AND HEMOGLOBIN-HAPTOGLOBIN-BINDING PROTEIN 1-RELATED"/>
    <property type="match status" value="1"/>
</dbReference>
<keyword evidence="3 11" id="KW-0813">Transport</keyword>
<protein>
    <submittedName>
        <fullName evidence="17">TonB-dependent receptor</fullName>
    </submittedName>
</protein>
<keyword evidence="9 17" id="KW-0675">Receptor</keyword>
<feature type="compositionally biased region" description="Basic and acidic residues" evidence="13">
    <location>
        <begin position="38"/>
        <end position="60"/>
    </location>
</feature>
<dbReference type="CDD" id="cd01347">
    <property type="entry name" value="ligand_gated_channel"/>
    <property type="match status" value="1"/>
</dbReference>
<feature type="chain" id="PRO_5045042287" evidence="14">
    <location>
        <begin position="30"/>
        <end position="783"/>
    </location>
</feature>
<dbReference type="InterPro" id="IPR039426">
    <property type="entry name" value="TonB-dep_rcpt-like"/>
</dbReference>
<evidence type="ECO:0000256" key="13">
    <source>
        <dbReference type="SAM" id="MobiDB-lite"/>
    </source>
</evidence>
<evidence type="ECO:0000256" key="2">
    <source>
        <dbReference type="ARBA" id="ARBA00009810"/>
    </source>
</evidence>
<feature type="signal peptide" evidence="14">
    <location>
        <begin position="1"/>
        <end position="29"/>
    </location>
</feature>
<reference evidence="18" key="1">
    <citation type="journal article" date="2019" name="Int. J. Syst. Evol. Microbiol.">
        <title>The Global Catalogue of Microorganisms (GCM) 10K type strain sequencing project: providing services to taxonomists for standard genome sequencing and annotation.</title>
        <authorList>
            <consortium name="The Broad Institute Genomics Platform"/>
            <consortium name="The Broad Institute Genome Sequencing Center for Infectious Disease"/>
            <person name="Wu L."/>
            <person name="Ma J."/>
        </authorList>
    </citation>
    <scope>NUCLEOTIDE SEQUENCE [LARGE SCALE GENOMIC DNA]</scope>
    <source>
        <strain evidence="18">KCTC 23916</strain>
    </source>
</reference>
<evidence type="ECO:0000256" key="14">
    <source>
        <dbReference type="SAM" id="SignalP"/>
    </source>
</evidence>
<keyword evidence="6 14" id="KW-0732">Signal</keyword>
<name>A0ABQ2X4A1_9BURK</name>
<organism evidence="17 18">
    <name type="scientific">Undibacterium macrobrachii</name>
    <dbReference type="NCBI Taxonomy" id="1119058"/>
    <lineage>
        <taxon>Bacteria</taxon>
        <taxon>Pseudomonadati</taxon>
        <taxon>Pseudomonadota</taxon>
        <taxon>Betaproteobacteria</taxon>
        <taxon>Burkholderiales</taxon>
        <taxon>Oxalobacteraceae</taxon>
        <taxon>Undibacterium</taxon>
    </lineage>
</organism>
<evidence type="ECO:0000256" key="10">
    <source>
        <dbReference type="ARBA" id="ARBA00023237"/>
    </source>
</evidence>
<keyword evidence="18" id="KW-1185">Reference proteome</keyword>
<evidence type="ECO:0000256" key="9">
    <source>
        <dbReference type="ARBA" id="ARBA00023170"/>
    </source>
</evidence>
<evidence type="ECO:0000259" key="15">
    <source>
        <dbReference type="Pfam" id="PF00593"/>
    </source>
</evidence>
<comment type="caution">
    <text evidence="17">The sequence shown here is derived from an EMBL/GenBank/DDBJ whole genome shotgun (WGS) entry which is preliminary data.</text>
</comment>
<comment type="similarity">
    <text evidence="2 11 12">Belongs to the TonB-dependent receptor family.</text>
</comment>
<evidence type="ECO:0000256" key="5">
    <source>
        <dbReference type="ARBA" id="ARBA00022692"/>
    </source>
</evidence>
<dbReference type="InterPro" id="IPR037066">
    <property type="entry name" value="Plug_dom_sf"/>
</dbReference>
<dbReference type="RefSeq" id="WP_189344079.1">
    <property type="nucleotide sequence ID" value="NZ_BMYT01000001.1"/>
</dbReference>
<dbReference type="InterPro" id="IPR012910">
    <property type="entry name" value="Plug_dom"/>
</dbReference>
<keyword evidence="10 11" id="KW-0998">Cell outer membrane</keyword>
<keyword evidence="8 11" id="KW-0472">Membrane</keyword>
<evidence type="ECO:0000256" key="3">
    <source>
        <dbReference type="ARBA" id="ARBA00022448"/>
    </source>
</evidence>
<comment type="subcellular location">
    <subcellularLocation>
        <location evidence="1 11">Cell outer membrane</location>
        <topology evidence="1 11">Multi-pass membrane protein</topology>
    </subcellularLocation>
</comment>
<evidence type="ECO:0000259" key="16">
    <source>
        <dbReference type="Pfam" id="PF07715"/>
    </source>
</evidence>
<evidence type="ECO:0000256" key="11">
    <source>
        <dbReference type="PROSITE-ProRule" id="PRU01360"/>
    </source>
</evidence>
<dbReference type="Proteomes" id="UP000620127">
    <property type="component" value="Unassembled WGS sequence"/>
</dbReference>
<dbReference type="EMBL" id="BMYT01000001">
    <property type="protein sequence ID" value="GGW99083.1"/>
    <property type="molecule type" value="Genomic_DNA"/>
</dbReference>
<dbReference type="SUPFAM" id="SSF56935">
    <property type="entry name" value="Porins"/>
    <property type="match status" value="1"/>
</dbReference>
<evidence type="ECO:0000256" key="7">
    <source>
        <dbReference type="ARBA" id="ARBA00023077"/>
    </source>
</evidence>
<dbReference type="InterPro" id="IPR000531">
    <property type="entry name" value="Beta-barrel_TonB"/>
</dbReference>
<keyword evidence="4 11" id="KW-1134">Transmembrane beta strand</keyword>
<feature type="compositionally biased region" description="Polar residues" evidence="13">
    <location>
        <begin position="80"/>
        <end position="96"/>
    </location>
</feature>
<dbReference type="Gene3D" id="2.40.170.20">
    <property type="entry name" value="TonB-dependent receptor, beta-barrel domain"/>
    <property type="match status" value="1"/>
</dbReference>
<dbReference type="Pfam" id="PF00593">
    <property type="entry name" value="TonB_dep_Rec_b-barrel"/>
    <property type="match status" value="1"/>
</dbReference>